<name>A0AAD1KN46_9ACTN</name>
<reference evidence="1" key="1">
    <citation type="submission" date="2021-06" db="EMBL/GenBank/DDBJ databases">
        <title>Genome sequence of Cutibacterium modestum strain KB17-24694.</title>
        <authorList>
            <person name="Dekio I."/>
            <person name="Asahina A."/>
            <person name="Nishida M."/>
        </authorList>
    </citation>
    <scope>NUCLEOTIDE SEQUENCE</scope>
    <source>
        <strain evidence="1">KB17-24694</strain>
    </source>
</reference>
<gene>
    <name evidence="1" type="ORF">KB1_07970</name>
</gene>
<evidence type="ECO:0000313" key="1">
    <source>
        <dbReference type="EMBL" id="BCY24807.1"/>
    </source>
</evidence>
<protein>
    <submittedName>
        <fullName evidence="1">Uncharacterized protein</fullName>
    </submittedName>
</protein>
<proteinExistence type="predicted"/>
<evidence type="ECO:0000313" key="2">
    <source>
        <dbReference type="Proteomes" id="UP000825072"/>
    </source>
</evidence>
<dbReference type="Proteomes" id="UP000825072">
    <property type="component" value="Chromosome 1"/>
</dbReference>
<dbReference type="EMBL" id="AP024747">
    <property type="protein sequence ID" value="BCY24807.1"/>
    <property type="molecule type" value="Genomic_DNA"/>
</dbReference>
<sequence length="59" mass="6043">MPSHITTSKTSPVVAGCGTSVFQHHQVAALNPRALAAPSAGCRDVSNSQARNRAVLCGL</sequence>
<dbReference type="AlphaFoldDB" id="A0AAD1KN46"/>
<accession>A0AAD1KN46</accession>
<organism evidence="1 2">
    <name type="scientific">Cutibacterium modestum</name>
    <dbReference type="NCBI Taxonomy" id="2559073"/>
    <lineage>
        <taxon>Bacteria</taxon>
        <taxon>Bacillati</taxon>
        <taxon>Actinomycetota</taxon>
        <taxon>Actinomycetes</taxon>
        <taxon>Propionibacteriales</taxon>
        <taxon>Propionibacteriaceae</taxon>
        <taxon>Cutibacterium</taxon>
    </lineage>
</organism>